<dbReference type="Proteomes" id="UP000824219">
    <property type="component" value="Linkage Group LG18"/>
</dbReference>
<gene>
    <name evidence="1" type="ORF">KOW79_015663</name>
</gene>
<evidence type="ECO:0000313" key="1">
    <source>
        <dbReference type="EMBL" id="KAG7321248.1"/>
    </source>
</evidence>
<accession>A0A9D3NE52</accession>
<keyword evidence="2" id="KW-1185">Reference proteome</keyword>
<comment type="caution">
    <text evidence="1">The sequence shown here is derived from an EMBL/GenBank/DDBJ whole genome shotgun (WGS) entry which is preliminary data.</text>
</comment>
<reference evidence="1 2" key="1">
    <citation type="submission" date="2021-06" db="EMBL/GenBank/DDBJ databases">
        <title>Chromosome-level genome assembly of the red-tail catfish (Hemibagrus wyckioides).</title>
        <authorList>
            <person name="Shao F."/>
        </authorList>
    </citation>
    <scope>NUCLEOTIDE SEQUENCE [LARGE SCALE GENOMIC DNA]</scope>
    <source>
        <strain evidence="1">EC202008001</strain>
        <tissue evidence="1">Blood</tissue>
    </source>
</reference>
<dbReference type="EMBL" id="JAHKSW010000018">
    <property type="protein sequence ID" value="KAG7321248.1"/>
    <property type="molecule type" value="Genomic_DNA"/>
</dbReference>
<dbReference type="AlphaFoldDB" id="A0A9D3NE52"/>
<protein>
    <submittedName>
        <fullName evidence="1">Uncharacterized protein</fullName>
    </submittedName>
</protein>
<evidence type="ECO:0000313" key="2">
    <source>
        <dbReference type="Proteomes" id="UP000824219"/>
    </source>
</evidence>
<organism evidence="1 2">
    <name type="scientific">Hemibagrus wyckioides</name>
    <dbReference type="NCBI Taxonomy" id="337641"/>
    <lineage>
        <taxon>Eukaryota</taxon>
        <taxon>Metazoa</taxon>
        <taxon>Chordata</taxon>
        <taxon>Craniata</taxon>
        <taxon>Vertebrata</taxon>
        <taxon>Euteleostomi</taxon>
        <taxon>Actinopterygii</taxon>
        <taxon>Neopterygii</taxon>
        <taxon>Teleostei</taxon>
        <taxon>Ostariophysi</taxon>
        <taxon>Siluriformes</taxon>
        <taxon>Bagridae</taxon>
        <taxon>Hemibagrus</taxon>
    </lineage>
</organism>
<sequence length="118" mass="13576">MGESLSSRRLQFKILINLPPPRMSEAASRRDTSIQYFMKQPRPRHGACNWAAFPFNATRISRPFNGPRAWDQAGLERELGYMNWWKTLVQEAFSTSPGLLRTFDPRSILRGSTKSSMI</sequence>
<proteinExistence type="predicted"/>
<name>A0A9D3NE52_9TELE</name>